<keyword evidence="6" id="KW-1185">Reference proteome</keyword>
<evidence type="ECO:0000313" key="6">
    <source>
        <dbReference type="Proteomes" id="UP000295453"/>
    </source>
</evidence>
<accession>A0A4R1BT75</accession>
<dbReference type="GO" id="GO:0016757">
    <property type="term" value="F:glycosyltransferase activity"/>
    <property type="evidence" value="ECO:0007669"/>
    <property type="project" value="UniProtKB-KW"/>
</dbReference>
<feature type="region of interest" description="Disordered" evidence="4">
    <location>
        <begin position="19"/>
        <end position="38"/>
    </location>
</feature>
<evidence type="ECO:0000256" key="1">
    <source>
        <dbReference type="ARBA" id="ARBA00022676"/>
    </source>
</evidence>
<protein>
    <submittedName>
        <fullName evidence="5">Uncharacterized protein</fullName>
    </submittedName>
</protein>
<evidence type="ECO:0000256" key="3">
    <source>
        <dbReference type="ARBA" id="ARBA00022723"/>
    </source>
</evidence>
<evidence type="ECO:0000256" key="4">
    <source>
        <dbReference type="SAM" id="MobiDB-lite"/>
    </source>
</evidence>
<comment type="caution">
    <text evidence="5">The sequence shown here is derived from an EMBL/GenBank/DDBJ whole genome shotgun (WGS) entry which is preliminary data.</text>
</comment>
<dbReference type="OrthoDB" id="5672604at2"/>
<dbReference type="PANTHER" id="PTHR13778:SF47">
    <property type="entry name" value="LIPOPOLYSACCHARIDE 1,3-GALACTOSYLTRANSFERASE"/>
    <property type="match status" value="1"/>
</dbReference>
<dbReference type="EMBL" id="SJZJ01000041">
    <property type="protein sequence ID" value="TCJ21054.1"/>
    <property type="molecule type" value="Genomic_DNA"/>
</dbReference>
<evidence type="ECO:0000313" key="5">
    <source>
        <dbReference type="EMBL" id="TCJ21054.1"/>
    </source>
</evidence>
<dbReference type="PANTHER" id="PTHR13778">
    <property type="entry name" value="GLYCOSYLTRANSFERASE 8 DOMAIN-CONTAINING PROTEIN"/>
    <property type="match status" value="1"/>
</dbReference>
<dbReference type="InterPro" id="IPR029044">
    <property type="entry name" value="Nucleotide-diphossugar_trans"/>
</dbReference>
<reference evidence="5 6" key="1">
    <citation type="submission" date="2019-03" db="EMBL/GenBank/DDBJ databases">
        <authorList>
            <person name="Kim M.K.M."/>
        </authorList>
    </citation>
    <scope>NUCLEOTIDE SEQUENCE [LARGE SCALE GENOMIC DNA]</scope>
    <source>
        <strain evidence="5 6">18JY15-6</strain>
    </source>
</reference>
<sequence length="906" mass="98936">MRNEFRKYAPAPLKAAARKARSRLAGQEPGAPAGTVSPLEDERFGTWFGRVAWNLLGEERVPELPLAGFDPKLANDTVAAAKAAAAAASYVDRIASGDDTTTAAIGTIRAILATRRRPVARSFAAGLANGPDGERVSRAGFALCLIAMERRTSAWEQLKELDAPFLAQHLPVETVDTALVLGTPEALELALHIGDDPTALSTEAVVALAGRYLIAGHVDLARKVQAEALTRTGLDEASEHQRANVTRWLEPAPAVEPVEGRINFGVFDYYQPDFPFASGNVGDYVQTLAMMGNLARFQDVTYHGADGLGELTNQLQSRVRTELKITDGPSAEVELHPVSRDYSEGDNLPENTWLLAFGWHMHPLFKIRHGMPYHQNLNPIFVAFHINRPALLTPETIEYLKAHGPIGCRDWTTVYLLLSAGVDAFFTGCLTTTVNAVFKDRDQVEQDPDQVIAAIDVPLRKVKSRERPIEQISQVGMEYRHLDLVGGVKAADDLLQTYLRRYARIVTSRLHSYLPATSLGVEVNFKPHVPGDVRFDGLYGMQPTNEPFVEMRDGIRALLKETFGKVFAGGTKEEVYALWAELNAAKVAEAKARFNAPATDISHLIDTASLVAQVKASADAYGPHDTVDAANVADIALSTDENFRHLLPVTLESIVTNSSTPVRVWITARNLDASYRKWLSAAFPQVPITFLDYTGITYGVIGRMIEHITVATMDRLLLPEVLSDLPRVTYIDIDTVTLGDAGELAATDLKGFPLGARTSVYSGAEIWRAAGNKLKPTVAAELRRTMSVAHPFDFASLNAGVLVLDLERMRADNFVERFVPMAPAYGLNDQDVLEAYVGGERFELDPRWNALPVIESVDGAGIVHYAGAGKPWEPGIVPSGALWREYSARLAERAGEVPPLEASLDA</sequence>
<dbReference type="Gene3D" id="3.90.550.10">
    <property type="entry name" value="Spore Coat Polysaccharide Biosynthesis Protein SpsA, Chain A"/>
    <property type="match status" value="1"/>
</dbReference>
<keyword evidence="3" id="KW-0479">Metal-binding</keyword>
<keyword evidence="2" id="KW-0808">Transferase</keyword>
<dbReference type="AlphaFoldDB" id="A0A4R1BT75"/>
<name>A0A4R1BT75_9ACTN</name>
<evidence type="ECO:0000256" key="2">
    <source>
        <dbReference type="ARBA" id="ARBA00022679"/>
    </source>
</evidence>
<dbReference type="Proteomes" id="UP000295453">
    <property type="component" value="Unassembled WGS sequence"/>
</dbReference>
<dbReference type="GO" id="GO:0046872">
    <property type="term" value="F:metal ion binding"/>
    <property type="evidence" value="ECO:0007669"/>
    <property type="project" value="UniProtKB-KW"/>
</dbReference>
<keyword evidence="1" id="KW-0328">Glycosyltransferase</keyword>
<organism evidence="5 6">
    <name type="scientific">Nocardioides jejuensis</name>
    <dbReference type="NCBI Taxonomy" id="2502782"/>
    <lineage>
        <taxon>Bacteria</taxon>
        <taxon>Bacillati</taxon>
        <taxon>Actinomycetota</taxon>
        <taxon>Actinomycetes</taxon>
        <taxon>Propionibacteriales</taxon>
        <taxon>Nocardioidaceae</taxon>
        <taxon>Nocardioides</taxon>
    </lineage>
</organism>
<dbReference type="Pfam" id="PF01501">
    <property type="entry name" value="Glyco_transf_8"/>
    <property type="match status" value="1"/>
</dbReference>
<dbReference type="RefSeq" id="WP_131585865.1">
    <property type="nucleotide sequence ID" value="NZ_SJZJ01000041.1"/>
</dbReference>
<dbReference type="SUPFAM" id="SSF53448">
    <property type="entry name" value="Nucleotide-diphospho-sugar transferases"/>
    <property type="match status" value="1"/>
</dbReference>
<dbReference type="InterPro" id="IPR002495">
    <property type="entry name" value="Glyco_trans_8"/>
</dbReference>
<proteinExistence type="predicted"/>
<dbReference type="InterPro" id="IPR050748">
    <property type="entry name" value="Glycosyltrans_8_dom-fam"/>
</dbReference>
<gene>
    <name evidence="5" type="ORF">EPD65_15825</name>
</gene>